<comment type="caution">
    <text evidence="1">The sequence shown here is derived from an EMBL/GenBank/DDBJ whole genome shotgun (WGS) entry which is preliminary data.</text>
</comment>
<dbReference type="OrthoDB" id="1722780at2759"/>
<keyword evidence="2" id="KW-1185">Reference proteome</keyword>
<dbReference type="EMBL" id="JAKOGI010000121">
    <property type="protein sequence ID" value="KAJ8443326.1"/>
    <property type="molecule type" value="Genomic_DNA"/>
</dbReference>
<reference evidence="1" key="1">
    <citation type="submission" date="2022-04" db="EMBL/GenBank/DDBJ databases">
        <title>Carnegiea gigantea Genome sequencing and assembly v2.</title>
        <authorList>
            <person name="Copetti D."/>
            <person name="Sanderson M.J."/>
            <person name="Burquez A."/>
            <person name="Wojciechowski M.F."/>
        </authorList>
    </citation>
    <scope>NUCLEOTIDE SEQUENCE</scope>
    <source>
        <strain evidence="1">SGP5-SGP5p</strain>
        <tissue evidence="1">Aerial part</tissue>
    </source>
</reference>
<organism evidence="1 2">
    <name type="scientific">Carnegiea gigantea</name>
    <dbReference type="NCBI Taxonomy" id="171969"/>
    <lineage>
        <taxon>Eukaryota</taxon>
        <taxon>Viridiplantae</taxon>
        <taxon>Streptophyta</taxon>
        <taxon>Embryophyta</taxon>
        <taxon>Tracheophyta</taxon>
        <taxon>Spermatophyta</taxon>
        <taxon>Magnoliopsida</taxon>
        <taxon>eudicotyledons</taxon>
        <taxon>Gunneridae</taxon>
        <taxon>Pentapetalae</taxon>
        <taxon>Caryophyllales</taxon>
        <taxon>Cactineae</taxon>
        <taxon>Cactaceae</taxon>
        <taxon>Cactoideae</taxon>
        <taxon>Echinocereeae</taxon>
        <taxon>Carnegiea</taxon>
    </lineage>
</organism>
<gene>
    <name evidence="1" type="ORF">Cgig2_015807</name>
</gene>
<dbReference type="PANTHER" id="PTHR34427:SF5">
    <property type="entry name" value="DUF4283 DOMAIN-CONTAINING PROTEIN"/>
    <property type="match status" value="1"/>
</dbReference>
<dbReference type="Proteomes" id="UP001153076">
    <property type="component" value="Unassembled WGS sequence"/>
</dbReference>
<dbReference type="AlphaFoldDB" id="A0A9Q1QJ14"/>
<dbReference type="PANTHER" id="PTHR34427">
    <property type="entry name" value="DUF4283 DOMAIN PROTEIN"/>
    <property type="match status" value="1"/>
</dbReference>
<evidence type="ECO:0000313" key="1">
    <source>
        <dbReference type="EMBL" id="KAJ8443326.1"/>
    </source>
</evidence>
<proteinExistence type="predicted"/>
<accession>A0A9Q1QJ14</accession>
<name>A0A9Q1QJ14_9CARY</name>
<evidence type="ECO:0000313" key="2">
    <source>
        <dbReference type="Proteomes" id="UP001153076"/>
    </source>
</evidence>
<protein>
    <submittedName>
        <fullName evidence="1">Uncharacterized protein</fullName>
    </submittedName>
</protein>
<sequence length="207" mass="24079">MEKEKQRSKWAREYQDSFTLFVDFLPINMNNLWLRREEDQRATHKGNGAWLGDKELVVKWARFPRTEKHHNVEEDQRGSRLNFSTARGDSKFHSKALLQKNIPYSSEGVETNQQYSLSAIGEAVDGISAEALQNIIITKGFNDFVVRPMGGNKYLLTFSSKESMEDTLKNYAKFLMVWFKTVNQWGEFDVSSQRKTWISCYGLPLHL</sequence>